<dbReference type="InterPro" id="IPR014001">
    <property type="entry name" value="Helicase_ATP-bd"/>
</dbReference>
<dbReference type="AlphaFoldDB" id="D3EP99"/>
<dbReference type="EMBL" id="CP001842">
    <property type="protein sequence ID" value="ADB95299.1"/>
    <property type="molecule type" value="Genomic_DNA"/>
</dbReference>
<keyword evidence="9 12" id="KW-0238">DNA-binding</keyword>
<dbReference type="FunFam" id="3.40.50.300:FF:000489">
    <property type="entry name" value="Primosome assembly protein PriA"/>
    <property type="match status" value="1"/>
</dbReference>
<comment type="similarity">
    <text evidence="12">Belongs to the helicase family. PriA subfamily.</text>
</comment>
<comment type="subunit">
    <text evidence="12">Component of the replication restart primosome.</text>
</comment>
<evidence type="ECO:0000256" key="10">
    <source>
        <dbReference type="ARBA" id="ARBA00023235"/>
    </source>
</evidence>
<dbReference type="SUPFAM" id="SSF52540">
    <property type="entry name" value="P-loop containing nucleoside triphosphate hydrolases"/>
    <property type="match status" value="1"/>
</dbReference>
<evidence type="ECO:0000256" key="4">
    <source>
        <dbReference type="ARBA" id="ARBA00022741"/>
    </source>
</evidence>
<dbReference type="PANTHER" id="PTHR30580:SF0">
    <property type="entry name" value="PRIMOSOMAL PROTEIN N"/>
    <property type="match status" value="1"/>
</dbReference>
<evidence type="ECO:0000256" key="12">
    <source>
        <dbReference type="HAMAP-Rule" id="MF_00983"/>
    </source>
</evidence>
<evidence type="ECO:0000256" key="9">
    <source>
        <dbReference type="ARBA" id="ARBA00023125"/>
    </source>
</evidence>
<evidence type="ECO:0000256" key="6">
    <source>
        <dbReference type="ARBA" id="ARBA00022806"/>
    </source>
</evidence>
<reference evidence="15 16" key="1">
    <citation type="journal article" date="2010" name="Nature">
        <title>Metabolic streamlining in an open-ocean nitrogen-fixing cyanobacterium.</title>
        <authorList>
            <person name="Tripp H.J."/>
            <person name="Bench S.R."/>
            <person name="Turk K.A."/>
            <person name="Foster R.A."/>
            <person name="Desany B.A."/>
            <person name="Niazi F."/>
            <person name="Affourtit J.P."/>
            <person name="Zehr J.P."/>
        </authorList>
    </citation>
    <scope>NUCLEOTIDE SEQUENCE [LARGE SCALE GENOMIC DNA]</scope>
    <source>
        <strain evidence="16">ALOHA</strain>
    </source>
</reference>
<dbReference type="KEGG" id="cyu:UCYN_05750"/>
<dbReference type="HOGENOM" id="CLU_013353_3_1_3"/>
<evidence type="ECO:0000259" key="14">
    <source>
        <dbReference type="PROSITE" id="PS51194"/>
    </source>
</evidence>
<evidence type="ECO:0000256" key="8">
    <source>
        <dbReference type="ARBA" id="ARBA00022840"/>
    </source>
</evidence>
<accession>D3EP99</accession>
<dbReference type="GO" id="GO:0006302">
    <property type="term" value="P:double-strand break repair"/>
    <property type="evidence" value="ECO:0007669"/>
    <property type="project" value="InterPro"/>
</dbReference>
<dbReference type="InterPro" id="IPR041236">
    <property type="entry name" value="PriA_C"/>
</dbReference>
<proteinExistence type="inferred from homology"/>
<dbReference type="GO" id="GO:0006270">
    <property type="term" value="P:DNA replication initiation"/>
    <property type="evidence" value="ECO:0007669"/>
    <property type="project" value="TreeGrafter"/>
</dbReference>
<gene>
    <name evidence="12" type="primary">priA</name>
    <name evidence="15" type="ordered locus">UCYN_05750</name>
</gene>
<dbReference type="GO" id="GO:1990077">
    <property type="term" value="C:primosome complex"/>
    <property type="evidence" value="ECO:0007669"/>
    <property type="project" value="UniProtKB-UniRule"/>
</dbReference>
<feature type="binding site" evidence="12">
    <location>
        <position position="578"/>
    </location>
    <ligand>
        <name>Zn(2+)</name>
        <dbReference type="ChEBI" id="CHEBI:29105"/>
        <label>2</label>
    </ligand>
</feature>
<dbReference type="GO" id="GO:0006310">
    <property type="term" value="P:DNA recombination"/>
    <property type="evidence" value="ECO:0007669"/>
    <property type="project" value="InterPro"/>
</dbReference>
<dbReference type="Pfam" id="PF18074">
    <property type="entry name" value="PriA_C"/>
    <property type="match status" value="1"/>
</dbReference>
<dbReference type="GO" id="GO:0016887">
    <property type="term" value="F:ATP hydrolysis activity"/>
    <property type="evidence" value="ECO:0007669"/>
    <property type="project" value="RHEA"/>
</dbReference>
<dbReference type="NCBIfam" id="TIGR00595">
    <property type="entry name" value="priA"/>
    <property type="match status" value="1"/>
</dbReference>
<keyword evidence="5 12" id="KW-0378">Hydrolase</keyword>
<dbReference type="GO" id="GO:0043138">
    <property type="term" value="F:3'-5' DNA helicase activity"/>
    <property type="evidence" value="ECO:0007669"/>
    <property type="project" value="UniProtKB-EC"/>
</dbReference>
<evidence type="ECO:0000256" key="3">
    <source>
        <dbReference type="ARBA" id="ARBA00022723"/>
    </source>
</evidence>
<dbReference type="InterPro" id="IPR027417">
    <property type="entry name" value="P-loop_NTPase"/>
</dbReference>
<keyword evidence="6 12" id="KW-0347">Helicase</keyword>
<dbReference type="OrthoDB" id="9759544at2"/>
<comment type="catalytic activity">
    <reaction evidence="12">
        <text>Couples ATP hydrolysis with the unwinding of duplex DNA by translocating in the 3'-5' direction.</text>
        <dbReference type="EC" id="5.6.2.4"/>
    </reaction>
</comment>
<dbReference type="Proteomes" id="UP000001405">
    <property type="component" value="Chromosome"/>
</dbReference>
<keyword evidence="7 12" id="KW-0862">Zinc</keyword>
<dbReference type="InterPro" id="IPR005259">
    <property type="entry name" value="PriA"/>
</dbReference>
<evidence type="ECO:0000256" key="5">
    <source>
        <dbReference type="ARBA" id="ARBA00022801"/>
    </source>
</evidence>
<sequence length="839" mass="95730">MISFLNLSNIYLFRQKKLMIPNQRYFTKSNQSNFQMAEVLVDCPGLEKPYTYGIPENLTIKPGDIVNVPFKARIIGGIVLNYVTSYPNNIDYQQIKYINDVITTSFFSEKYWETLNEVAQYYHTDLVNVIKAALPPRLLGKSQRRIRLITEVVNYETKDLHNSSIKILDLLQKTKSKSYSVKYLQSKIKDYYKGIKVLKKLGWIEDYLEMPNNSQVKKQKLVTQLDKDNSSDLTSKQLVVLEILQLNNGSILLSELLATSQVSFSVVQALENKKHLYIEYREKLRLPKQTLEKIGLKKTLTSDQAKALNIINSLEQYAEVLLHGVTGSGKTEVYIQAISTLLNKGKSALVLVPEIGLTSQLMDRFQERFEDLVFVYHSNLSDGERYDTWRQMLDGKPKIVIGTRSAVFSPLFNLGLIVLDEEHDSSFKQTQISPTYHARKVAKIRGGLENCPVILGSATPSLESWISVHHSNKSSLNSHYLSLPERINSRPLPPIEVVDMRNELKLGNKSIFSRSLKNSLSNLKKQQHQAILFIGRRGHSTFVSCRSCGYVMKCPNCDVSLAYHYDDKSCGVLKCHYCNSSQLQPVNCPECKSPYFKFFGNGTQKVTEALNREFPELSFLRFDSDTTRQKGSYRNLLNKFSEGKVDVLVGTQMLTKGLDIDRVTLVGVVSADGLLYLSDYYASERAFQTLMQVSGRAGRGKEPGQVIIQTYVPENTVIQTVKKHNYEGFVQKELIRREELNLPPYGRLLLIQLSSFNAIEVEKTSEVFYDFLVKSFTLDCEILGPAPANITKLEKRYRWQILLKFKSKLQVTTAEIKAWHKMCPSSVKLRIDVDPIYIN</sequence>
<dbReference type="SMART" id="SM00490">
    <property type="entry name" value="HELICc"/>
    <property type="match status" value="1"/>
</dbReference>
<dbReference type="GO" id="GO:0006269">
    <property type="term" value="P:DNA replication, synthesis of primer"/>
    <property type="evidence" value="ECO:0007669"/>
    <property type="project" value="UniProtKB-KW"/>
</dbReference>
<dbReference type="InterPro" id="IPR041222">
    <property type="entry name" value="PriA_3primeBD"/>
</dbReference>
<dbReference type="Gene3D" id="3.40.1440.60">
    <property type="entry name" value="PriA, 3(prime) DNA-binding domain"/>
    <property type="match status" value="1"/>
</dbReference>
<feature type="binding site" evidence="12">
    <location>
        <position position="545"/>
    </location>
    <ligand>
        <name>Zn(2+)</name>
        <dbReference type="ChEBI" id="CHEBI:29105"/>
        <label>1</label>
    </ligand>
</feature>
<dbReference type="Pfam" id="PF17764">
    <property type="entry name" value="PriA_3primeBD"/>
    <property type="match status" value="1"/>
</dbReference>
<dbReference type="PANTHER" id="PTHR30580">
    <property type="entry name" value="PRIMOSOMAL PROTEIN N"/>
    <property type="match status" value="1"/>
</dbReference>
<dbReference type="GO" id="GO:0005524">
    <property type="term" value="F:ATP binding"/>
    <property type="evidence" value="ECO:0007669"/>
    <property type="project" value="UniProtKB-UniRule"/>
</dbReference>
<dbReference type="PATRIC" id="fig|713887.8.peg.533"/>
<dbReference type="PROSITE" id="PS51192">
    <property type="entry name" value="HELICASE_ATP_BIND_1"/>
    <property type="match status" value="1"/>
</dbReference>
<dbReference type="EC" id="5.6.2.4" evidence="12"/>
<evidence type="ECO:0000256" key="7">
    <source>
        <dbReference type="ARBA" id="ARBA00022833"/>
    </source>
</evidence>
<comment type="function">
    <text evidence="12">Initiates the restart of stalled replication forks, which reloads the replicative helicase on sites other than the origin of replication. Recognizes and binds to abandoned replication forks and remodels them to uncover a helicase loading site. Promotes assembly of the primosome at these replication forks.</text>
</comment>
<dbReference type="GO" id="GO:0008270">
    <property type="term" value="F:zinc ion binding"/>
    <property type="evidence" value="ECO:0007669"/>
    <property type="project" value="UniProtKB-UniRule"/>
</dbReference>
<dbReference type="STRING" id="1453429.UCYN_05750"/>
<feature type="binding site" evidence="12">
    <location>
        <position position="588"/>
    </location>
    <ligand>
        <name>Zn(2+)</name>
        <dbReference type="ChEBI" id="CHEBI:29105"/>
        <label>1</label>
    </ligand>
</feature>
<evidence type="ECO:0000256" key="2">
    <source>
        <dbReference type="ARBA" id="ARBA00022705"/>
    </source>
</evidence>
<dbReference type="GO" id="GO:0003677">
    <property type="term" value="F:DNA binding"/>
    <property type="evidence" value="ECO:0007669"/>
    <property type="project" value="UniProtKB-UniRule"/>
</dbReference>
<dbReference type="Gene3D" id="3.40.50.300">
    <property type="entry name" value="P-loop containing nucleotide triphosphate hydrolases"/>
    <property type="match status" value="2"/>
</dbReference>
<keyword evidence="4 12" id="KW-0547">Nucleotide-binding</keyword>
<dbReference type="CDD" id="cd17929">
    <property type="entry name" value="DEXHc_priA"/>
    <property type="match status" value="1"/>
</dbReference>
<feature type="binding site" evidence="12">
    <location>
        <position position="554"/>
    </location>
    <ligand>
        <name>Zn(2+)</name>
        <dbReference type="ChEBI" id="CHEBI:29105"/>
        <label>2</label>
    </ligand>
</feature>
<dbReference type="SMART" id="SM00487">
    <property type="entry name" value="DEXDc"/>
    <property type="match status" value="1"/>
</dbReference>
<keyword evidence="10 12" id="KW-0413">Isomerase</keyword>
<comment type="catalytic activity">
    <reaction evidence="11 12">
        <text>ATP + H2O = ADP + phosphate + H(+)</text>
        <dbReference type="Rhea" id="RHEA:13065"/>
        <dbReference type="ChEBI" id="CHEBI:15377"/>
        <dbReference type="ChEBI" id="CHEBI:15378"/>
        <dbReference type="ChEBI" id="CHEBI:30616"/>
        <dbReference type="ChEBI" id="CHEBI:43474"/>
        <dbReference type="ChEBI" id="CHEBI:456216"/>
        <dbReference type="EC" id="5.6.2.4"/>
    </reaction>
</comment>
<dbReference type="InterPro" id="IPR011545">
    <property type="entry name" value="DEAD/DEAH_box_helicase_dom"/>
</dbReference>
<dbReference type="Pfam" id="PF00271">
    <property type="entry name" value="Helicase_C"/>
    <property type="match status" value="1"/>
</dbReference>
<evidence type="ECO:0000313" key="16">
    <source>
        <dbReference type="Proteomes" id="UP000001405"/>
    </source>
</evidence>
<dbReference type="Pfam" id="PF00270">
    <property type="entry name" value="DEAD"/>
    <property type="match status" value="1"/>
</dbReference>
<evidence type="ECO:0000313" key="15">
    <source>
        <dbReference type="EMBL" id="ADB95299.1"/>
    </source>
</evidence>
<feature type="binding site" evidence="12">
    <location>
        <position position="548"/>
    </location>
    <ligand>
        <name>Zn(2+)</name>
        <dbReference type="ChEBI" id="CHEBI:29105"/>
        <label>1</label>
    </ligand>
</feature>
<dbReference type="InterPro" id="IPR042115">
    <property type="entry name" value="PriA_3primeBD_sf"/>
</dbReference>
<evidence type="ECO:0000256" key="1">
    <source>
        <dbReference type="ARBA" id="ARBA00022515"/>
    </source>
</evidence>
<name>D3EP99_ATETH</name>
<evidence type="ECO:0000256" key="11">
    <source>
        <dbReference type="ARBA" id="ARBA00048988"/>
    </source>
</evidence>
<keyword evidence="2 12" id="KW-0235">DNA replication</keyword>
<dbReference type="InterPro" id="IPR001650">
    <property type="entry name" value="Helicase_C-like"/>
</dbReference>
<feature type="binding site" evidence="12">
    <location>
        <position position="591"/>
    </location>
    <ligand>
        <name>Zn(2+)</name>
        <dbReference type="ChEBI" id="CHEBI:29105"/>
        <label>1</label>
    </ligand>
</feature>
<dbReference type="HAMAP" id="MF_00983">
    <property type="entry name" value="PriA"/>
    <property type="match status" value="1"/>
</dbReference>
<feature type="binding site" evidence="12">
    <location>
        <position position="575"/>
    </location>
    <ligand>
        <name>Zn(2+)</name>
        <dbReference type="ChEBI" id="CHEBI:29105"/>
        <label>2</label>
    </ligand>
</feature>
<keyword evidence="8 12" id="KW-0067">ATP-binding</keyword>
<dbReference type="PROSITE" id="PS51194">
    <property type="entry name" value="HELICASE_CTER"/>
    <property type="match status" value="1"/>
</dbReference>
<evidence type="ECO:0000259" key="13">
    <source>
        <dbReference type="PROSITE" id="PS51192"/>
    </source>
</evidence>
<feature type="domain" description="Helicase ATP-binding" evidence="13">
    <location>
        <begin position="311"/>
        <end position="478"/>
    </location>
</feature>
<feature type="domain" description="Helicase C-terminal" evidence="14">
    <location>
        <begin position="582"/>
        <end position="737"/>
    </location>
</feature>
<dbReference type="NCBIfam" id="NF004066">
    <property type="entry name" value="PRK05580.1-3"/>
    <property type="match status" value="1"/>
</dbReference>
<protein>
    <recommendedName>
        <fullName evidence="12">Replication restart protein PriA</fullName>
    </recommendedName>
    <alternativeName>
        <fullName evidence="12">ATP-dependent DNA helicase PriA</fullName>
        <ecNumber evidence="12">5.6.2.4</ecNumber>
    </alternativeName>
    <alternativeName>
        <fullName evidence="12">DNA 3'-5' helicase PriA</fullName>
    </alternativeName>
</protein>
<feature type="binding site" evidence="12">
    <location>
        <position position="557"/>
    </location>
    <ligand>
        <name>Zn(2+)</name>
        <dbReference type="ChEBI" id="CHEBI:29105"/>
        <label>2</label>
    </ligand>
</feature>
<dbReference type="CDD" id="cd18804">
    <property type="entry name" value="SF2_C_priA"/>
    <property type="match status" value="1"/>
</dbReference>
<keyword evidence="16" id="KW-1185">Reference proteome</keyword>
<keyword evidence="3 12" id="KW-0479">Metal-binding</keyword>
<keyword evidence="1 12" id="KW-0639">Primosome</keyword>
<organism evidence="16">
    <name type="scientific">Atelocyanobacterium thalassa (isolate ALOHA)</name>
    <dbReference type="NCBI Taxonomy" id="1453429"/>
    <lineage>
        <taxon>Bacteria</taxon>
        <taxon>Bacillati</taxon>
        <taxon>Cyanobacteriota</taxon>
        <taxon>Cyanophyceae</taxon>
        <taxon>Oscillatoriophycideae</taxon>
        <taxon>Chroococcales</taxon>
        <taxon>Aphanothecaceae</taxon>
        <taxon>Candidatus Atelocyanobacterium</taxon>
        <taxon>Candidatus Atelocyanobacterium thalassae</taxon>
    </lineage>
</organism>
<comment type="cofactor">
    <cofactor evidence="12">
        <name>Zn(2+)</name>
        <dbReference type="ChEBI" id="CHEBI:29105"/>
    </cofactor>
    <text evidence="12">Binds 2 zinc ions per subunit.</text>
</comment>